<dbReference type="GO" id="GO:0005769">
    <property type="term" value="C:early endosome"/>
    <property type="evidence" value="ECO:0007669"/>
    <property type="project" value="TreeGrafter"/>
</dbReference>
<keyword evidence="2" id="KW-0732">Signal</keyword>
<keyword evidence="1" id="KW-0472">Membrane</keyword>
<dbReference type="GO" id="GO:0005794">
    <property type="term" value="C:Golgi apparatus"/>
    <property type="evidence" value="ECO:0007669"/>
    <property type="project" value="TreeGrafter"/>
</dbReference>
<evidence type="ECO:0000313" key="3">
    <source>
        <dbReference type="EMBL" id="KAK1800557.1"/>
    </source>
</evidence>
<dbReference type="GO" id="GO:0005886">
    <property type="term" value="C:plasma membrane"/>
    <property type="evidence" value="ECO:0007669"/>
    <property type="project" value="TreeGrafter"/>
</dbReference>
<keyword evidence="4" id="KW-1185">Reference proteome</keyword>
<dbReference type="Proteomes" id="UP001239994">
    <property type="component" value="Unassembled WGS sequence"/>
</dbReference>
<dbReference type="InterPro" id="IPR031431">
    <property type="entry name" value="PARM1"/>
</dbReference>
<feature type="signal peptide" evidence="2">
    <location>
        <begin position="1"/>
        <end position="26"/>
    </location>
</feature>
<evidence type="ECO:0000313" key="4">
    <source>
        <dbReference type="Proteomes" id="UP001239994"/>
    </source>
</evidence>
<dbReference type="GO" id="GO:0005770">
    <property type="term" value="C:late endosome"/>
    <property type="evidence" value="ECO:0007669"/>
    <property type="project" value="TreeGrafter"/>
</dbReference>
<dbReference type="PANTHER" id="PTHR35453:SF1">
    <property type="entry name" value="PROSTATE ANDROGEN-REGULATED MUCIN-LIKE PROTEIN 1"/>
    <property type="match status" value="1"/>
</dbReference>
<evidence type="ECO:0000256" key="1">
    <source>
        <dbReference type="SAM" id="Phobius"/>
    </source>
</evidence>
<evidence type="ECO:0000256" key="2">
    <source>
        <dbReference type="SAM" id="SignalP"/>
    </source>
</evidence>
<name>A0AAD8ZK52_9TELE</name>
<comment type="caution">
    <text evidence="3">The sequence shown here is derived from an EMBL/GenBank/DDBJ whole genome shotgun (WGS) entry which is preliminary data.</text>
</comment>
<feature type="transmembrane region" description="Helical" evidence="1">
    <location>
        <begin position="211"/>
        <end position="237"/>
    </location>
</feature>
<keyword evidence="1" id="KW-0812">Transmembrane</keyword>
<accession>A0AAD8ZK52</accession>
<organism evidence="3 4">
    <name type="scientific">Electrophorus voltai</name>
    <dbReference type="NCBI Taxonomy" id="2609070"/>
    <lineage>
        <taxon>Eukaryota</taxon>
        <taxon>Metazoa</taxon>
        <taxon>Chordata</taxon>
        <taxon>Craniata</taxon>
        <taxon>Vertebrata</taxon>
        <taxon>Euteleostomi</taxon>
        <taxon>Actinopterygii</taxon>
        <taxon>Neopterygii</taxon>
        <taxon>Teleostei</taxon>
        <taxon>Ostariophysi</taxon>
        <taxon>Gymnotiformes</taxon>
        <taxon>Gymnotoidei</taxon>
        <taxon>Gymnotidae</taxon>
        <taxon>Electrophorus</taxon>
    </lineage>
</organism>
<evidence type="ECO:0008006" key="5">
    <source>
        <dbReference type="Google" id="ProtNLM"/>
    </source>
</evidence>
<sequence>MTVSHPAVSFSFLLLAGLMLRRFCHAYSFETTTLPSTTTKTSSQDNNFTNNSSTITALVTTNQSTAFSTSDYRNQTLAAALTVTNSTPHLRTIVPTVATPAITFTSAISAHSSQTTEYNTLNNATNGTALVSSTSTPQLSTRVKNATKEMVVSFSSSFDTKNKTFATKLQVSSTILVTTTKLVTPSSAEKPFPITENDTLKKSDSDNLPKALSSASVVAIVIGFIALVVLLGVAYHFKIRRPSYGRLLDDTEYRSGGNFLNPVFEG</sequence>
<dbReference type="EMBL" id="JAROKS010000010">
    <property type="protein sequence ID" value="KAK1800557.1"/>
    <property type="molecule type" value="Genomic_DNA"/>
</dbReference>
<reference evidence="3" key="1">
    <citation type="submission" date="2023-03" db="EMBL/GenBank/DDBJ databases">
        <title>Electrophorus voltai genome.</title>
        <authorList>
            <person name="Bian C."/>
        </authorList>
    </citation>
    <scope>NUCLEOTIDE SEQUENCE</scope>
    <source>
        <strain evidence="3">CB-2022</strain>
        <tissue evidence="3">Muscle</tissue>
    </source>
</reference>
<dbReference type="AlphaFoldDB" id="A0AAD8ZK52"/>
<dbReference type="PANTHER" id="PTHR35453">
    <property type="entry name" value="PROSTATE ANDROGEN-REGULATED MUCIN-LIKE PROTEIN 1"/>
    <property type="match status" value="1"/>
</dbReference>
<proteinExistence type="predicted"/>
<gene>
    <name evidence="3" type="ORF">P4O66_005774</name>
</gene>
<keyword evidence="1" id="KW-1133">Transmembrane helix</keyword>
<dbReference type="Pfam" id="PF17061">
    <property type="entry name" value="PARM"/>
    <property type="match status" value="1"/>
</dbReference>
<protein>
    <recommendedName>
        <fullName evidence="5">Prostate androgen-regulated mucin-like protein 1</fullName>
    </recommendedName>
</protein>
<feature type="chain" id="PRO_5042259816" description="Prostate androgen-regulated mucin-like protein 1" evidence="2">
    <location>
        <begin position="27"/>
        <end position="266"/>
    </location>
</feature>